<evidence type="ECO:0000256" key="12">
    <source>
        <dbReference type="ARBA" id="ARBA00023136"/>
    </source>
</evidence>
<keyword evidence="5 14" id="KW-0812">Transmembrane</keyword>
<evidence type="ECO:0000256" key="7">
    <source>
        <dbReference type="ARBA" id="ARBA00022801"/>
    </source>
</evidence>
<dbReference type="Pfam" id="PF22248">
    <property type="entry name" value="ERMP1_C"/>
    <property type="match status" value="1"/>
</dbReference>
<evidence type="ECO:0000256" key="5">
    <source>
        <dbReference type="ARBA" id="ARBA00022692"/>
    </source>
</evidence>
<evidence type="ECO:0000256" key="4">
    <source>
        <dbReference type="ARBA" id="ARBA00022670"/>
    </source>
</evidence>
<comment type="similarity">
    <text evidence="3">Belongs to the peptidase M28 family.</text>
</comment>
<protein>
    <recommendedName>
        <fullName evidence="19">Peptidase M28 domain-containing protein</fullName>
    </recommendedName>
</protein>
<feature type="transmembrane region" description="Helical" evidence="14">
    <location>
        <begin position="623"/>
        <end position="641"/>
    </location>
</feature>
<evidence type="ECO:0000313" key="18">
    <source>
        <dbReference type="Proteomes" id="UP001412067"/>
    </source>
</evidence>
<dbReference type="PANTHER" id="PTHR12147:SF22">
    <property type="entry name" value="ENDOPLASMIC RETICULUM METALLOPEPTIDASE 1"/>
    <property type="match status" value="1"/>
</dbReference>
<keyword evidence="9" id="KW-0862">Zinc</keyword>
<proteinExistence type="inferred from homology"/>
<feature type="transmembrane region" description="Helical" evidence="14">
    <location>
        <begin position="513"/>
        <end position="532"/>
    </location>
</feature>
<keyword evidence="18" id="KW-1185">Reference proteome</keyword>
<comment type="caution">
    <text evidence="17">The sequence shown here is derived from an EMBL/GenBank/DDBJ whole genome shotgun (WGS) entry which is preliminary data.</text>
</comment>
<keyword evidence="10 14" id="KW-1133">Transmembrane helix</keyword>
<name>A0ABR2MFD7_9ASPA</name>
<dbReference type="InterPro" id="IPR045175">
    <property type="entry name" value="M28_fam"/>
</dbReference>
<keyword evidence="4" id="KW-0645">Protease</keyword>
<evidence type="ECO:0000259" key="16">
    <source>
        <dbReference type="Pfam" id="PF22248"/>
    </source>
</evidence>
<feature type="transmembrane region" description="Helical" evidence="14">
    <location>
        <begin position="370"/>
        <end position="387"/>
    </location>
</feature>
<reference evidence="17 18" key="1">
    <citation type="journal article" date="2022" name="Nat. Plants">
        <title>Genomes of leafy and leafless Platanthera orchids illuminate the evolution of mycoheterotrophy.</title>
        <authorList>
            <person name="Li M.H."/>
            <person name="Liu K.W."/>
            <person name="Li Z."/>
            <person name="Lu H.C."/>
            <person name="Ye Q.L."/>
            <person name="Zhang D."/>
            <person name="Wang J.Y."/>
            <person name="Li Y.F."/>
            <person name="Zhong Z.M."/>
            <person name="Liu X."/>
            <person name="Yu X."/>
            <person name="Liu D.K."/>
            <person name="Tu X.D."/>
            <person name="Liu B."/>
            <person name="Hao Y."/>
            <person name="Liao X.Y."/>
            <person name="Jiang Y.T."/>
            <person name="Sun W.H."/>
            <person name="Chen J."/>
            <person name="Chen Y.Q."/>
            <person name="Ai Y."/>
            <person name="Zhai J.W."/>
            <person name="Wu S.S."/>
            <person name="Zhou Z."/>
            <person name="Hsiao Y.Y."/>
            <person name="Wu W.L."/>
            <person name="Chen Y.Y."/>
            <person name="Lin Y.F."/>
            <person name="Hsu J.L."/>
            <person name="Li C.Y."/>
            <person name="Wang Z.W."/>
            <person name="Zhao X."/>
            <person name="Zhong W.Y."/>
            <person name="Ma X.K."/>
            <person name="Ma L."/>
            <person name="Huang J."/>
            <person name="Chen G.Z."/>
            <person name="Huang M.Z."/>
            <person name="Huang L."/>
            <person name="Peng D.H."/>
            <person name="Luo Y.B."/>
            <person name="Zou S.Q."/>
            <person name="Chen S.P."/>
            <person name="Lan S."/>
            <person name="Tsai W.C."/>
            <person name="Van de Peer Y."/>
            <person name="Liu Z.J."/>
        </authorList>
    </citation>
    <scope>NUCLEOTIDE SEQUENCE [LARGE SCALE GENOMIC DNA]</scope>
    <source>
        <strain evidence="17">Lor288</strain>
    </source>
</reference>
<keyword evidence="8" id="KW-0256">Endoplasmic reticulum</keyword>
<dbReference type="Pfam" id="PF04389">
    <property type="entry name" value="Peptidase_M28"/>
    <property type="match status" value="1"/>
</dbReference>
<dbReference type="CDD" id="cd03875">
    <property type="entry name" value="M28_Fxna_like"/>
    <property type="match status" value="1"/>
</dbReference>
<evidence type="ECO:0000256" key="9">
    <source>
        <dbReference type="ARBA" id="ARBA00022833"/>
    </source>
</evidence>
<dbReference type="InterPro" id="IPR048024">
    <property type="entry name" value="Fxna-like_M28_dom"/>
</dbReference>
<dbReference type="InterPro" id="IPR053973">
    <property type="entry name" value="ERMP1-like_C"/>
</dbReference>
<evidence type="ECO:0000256" key="6">
    <source>
        <dbReference type="ARBA" id="ARBA00022723"/>
    </source>
</evidence>
<gene>
    <name evidence="17" type="ORF">KSP40_PGU011829</name>
</gene>
<feature type="transmembrane region" description="Helical" evidence="14">
    <location>
        <begin position="590"/>
        <end position="611"/>
    </location>
</feature>
<dbReference type="SUPFAM" id="SSF53187">
    <property type="entry name" value="Zn-dependent exopeptidases"/>
    <property type="match status" value="1"/>
</dbReference>
<evidence type="ECO:0000256" key="2">
    <source>
        <dbReference type="ARBA" id="ARBA00004477"/>
    </source>
</evidence>
<keyword evidence="13" id="KW-0325">Glycoprotein</keyword>
<dbReference type="EMBL" id="JBBWWR010000008">
    <property type="protein sequence ID" value="KAK8962394.1"/>
    <property type="molecule type" value="Genomic_DNA"/>
</dbReference>
<evidence type="ECO:0000256" key="8">
    <source>
        <dbReference type="ARBA" id="ARBA00022824"/>
    </source>
</evidence>
<sequence length="870" mass="96395">MGLWLKHDDVRAFKCLLALSLMYALMAFAAYRAVRMTYVSPLPEDAPTARFSEGRALRHLRRLTVDIDGRQEGRPGLEAAAQYIKGELETIKERAGPEYRLEVDESLVSGSFNMVFLRHSISLAYRNHKNILLRIASNSSNNNDPAVLLNGHFDSPLGSTGAGDCGSCVASMLELARLVVDSNWVPPRPIIFLFNGAEELFLLGSHGFVKTHKWSDTVGAFINLEASGSGGLDLVCQSGPGSWPATIYAQAAKYPMGNSMAQDVFGVIPGDTDYRILAEDYSNIPGLDIIFVVGGYYYHTSYDTVERLLPGSIQARGENTFNLLETFSNSAMLLDAKQRNLKDSKKSGDRAIFFDYLSLFMIFYSRKTALLLYSLPVVIFLIMPLFLQYPNIALHSYLSTFFGLIKGMLIHATAIILAIVIPVVFSVLRLLLSSHAMSWFARPYLAFLMFLPCSLMGLLIPRAICRSPQISQISSSEKLPKEVLSEEAFFWGAFGLYAFLTLGYLLAGLGGGFLTYMMSSSMLISWFFFHLARKHFGDQSLKSLAGYVILSIPFLTYFVYFGGFLVQFLIEKMGMMGSLPPPYGYFVPDAVVAASVGVVTGWSVGPMLPIVSRWLSRPSILQCLLQLSVLGLAISAQFFPYSEAAPKRVVLQHTVRHADASKIVDSSFDFSVVDANPLSFLLKNSKEAAKMLQIGPDFPFKVEHHSIKSSWVALFPVSFLFSGRSKFPAPRSDVYKQFNSLPSLSVDESASLSTTGSRRVHLDLDLGSSKEVWVTVLNITGPLSNWSFADNILPAPESMHGGPPSYICRLSGPSREKWTFWLEANSSEALRVDLAVLDQHLTDDMRKLKGLFPSWADLTAFTTFLSSYHF</sequence>
<comment type="cofactor">
    <cofactor evidence="1">
        <name>Zn(2+)</name>
        <dbReference type="ChEBI" id="CHEBI:29105"/>
    </cofactor>
</comment>
<feature type="transmembrane region" description="Helical" evidence="14">
    <location>
        <begin position="408"/>
        <end position="432"/>
    </location>
</feature>
<evidence type="ECO:0000256" key="11">
    <source>
        <dbReference type="ARBA" id="ARBA00023049"/>
    </source>
</evidence>
<evidence type="ECO:0000313" key="17">
    <source>
        <dbReference type="EMBL" id="KAK8962394.1"/>
    </source>
</evidence>
<feature type="domain" description="Endoplasmic reticulum metallopeptidase 1-like C-terminal" evidence="16">
    <location>
        <begin position="645"/>
        <end position="868"/>
    </location>
</feature>
<dbReference type="InterPro" id="IPR007484">
    <property type="entry name" value="Peptidase_M28"/>
</dbReference>
<keyword evidence="6" id="KW-0479">Metal-binding</keyword>
<keyword evidence="11" id="KW-0482">Metalloprotease</keyword>
<evidence type="ECO:0000256" key="1">
    <source>
        <dbReference type="ARBA" id="ARBA00001947"/>
    </source>
</evidence>
<evidence type="ECO:0000256" key="3">
    <source>
        <dbReference type="ARBA" id="ARBA00010918"/>
    </source>
</evidence>
<comment type="subcellular location">
    <subcellularLocation>
        <location evidence="2">Endoplasmic reticulum membrane</location>
        <topology evidence="2">Multi-pass membrane protein</topology>
    </subcellularLocation>
</comment>
<evidence type="ECO:0000256" key="13">
    <source>
        <dbReference type="ARBA" id="ARBA00023180"/>
    </source>
</evidence>
<dbReference type="Proteomes" id="UP001412067">
    <property type="component" value="Unassembled WGS sequence"/>
</dbReference>
<accession>A0ABR2MFD7</accession>
<feature type="transmembrane region" description="Helical" evidence="14">
    <location>
        <begin position="12"/>
        <end position="31"/>
    </location>
</feature>
<dbReference type="PANTHER" id="PTHR12147">
    <property type="entry name" value="METALLOPEPTIDASE M28 FAMILY MEMBER"/>
    <property type="match status" value="1"/>
</dbReference>
<evidence type="ECO:0000259" key="15">
    <source>
        <dbReference type="Pfam" id="PF04389"/>
    </source>
</evidence>
<evidence type="ECO:0000256" key="10">
    <source>
        <dbReference type="ARBA" id="ARBA00022989"/>
    </source>
</evidence>
<feature type="domain" description="Peptidase M28" evidence="15">
    <location>
        <begin position="132"/>
        <end position="322"/>
    </location>
</feature>
<dbReference type="Gene3D" id="3.40.630.10">
    <property type="entry name" value="Zn peptidases"/>
    <property type="match status" value="1"/>
</dbReference>
<keyword evidence="7" id="KW-0378">Hydrolase</keyword>
<evidence type="ECO:0000256" key="14">
    <source>
        <dbReference type="SAM" id="Phobius"/>
    </source>
</evidence>
<organism evidence="17 18">
    <name type="scientific">Platanthera guangdongensis</name>
    <dbReference type="NCBI Taxonomy" id="2320717"/>
    <lineage>
        <taxon>Eukaryota</taxon>
        <taxon>Viridiplantae</taxon>
        <taxon>Streptophyta</taxon>
        <taxon>Embryophyta</taxon>
        <taxon>Tracheophyta</taxon>
        <taxon>Spermatophyta</taxon>
        <taxon>Magnoliopsida</taxon>
        <taxon>Liliopsida</taxon>
        <taxon>Asparagales</taxon>
        <taxon>Orchidaceae</taxon>
        <taxon>Orchidoideae</taxon>
        <taxon>Orchideae</taxon>
        <taxon>Orchidinae</taxon>
        <taxon>Platanthera</taxon>
    </lineage>
</organism>
<feature type="transmembrane region" description="Helical" evidence="14">
    <location>
        <begin position="444"/>
        <end position="465"/>
    </location>
</feature>
<feature type="transmembrane region" description="Helical" evidence="14">
    <location>
        <begin position="544"/>
        <end position="570"/>
    </location>
</feature>
<keyword evidence="12 14" id="KW-0472">Membrane</keyword>
<evidence type="ECO:0008006" key="19">
    <source>
        <dbReference type="Google" id="ProtNLM"/>
    </source>
</evidence>